<dbReference type="Gene3D" id="2.60.40.1240">
    <property type="match status" value="1"/>
</dbReference>
<dbReference type="EMBL" id="JAFREP010000041">
    <property type="protein sequence ID" value="MBO1322699.1"/>
    <property type="molecule type" value="Genomic_DNA"/>
</dbReference>
<gene>
    <name evidence="4" type="ORF">J3U88_29765</name>
</gene>
<keyword evidence="2" id="KW-1133">Transmembrane helix</keyword>
<dbReference type="RefSeq" id="WP_207862672.1">
    <property type="nucleotide sequence ID" value="NZ_JAFREP010000041.1"/>
</dbReference>
<keyword evidence="2" id="KW-0812">Transmembrane</keyword>
<feature type="domain" description="DUF4352" evidence="3">
    <location>
        <begin position="114"/>
        <end position="192"/>
    </location>
</feature>
<dbReference type="InterPro" id="IPR029050">
    <property type="entry name" value="Immunoprotect_excell_Ig-like"/>
</dbReference>
<feature type="transmembrane region" description="Helical" evidence="2">
    <location>
        <begin position="42"/>
        <end position="61"/>
    </location>
</feature>
<proteinExistence type="predicted"/>
<reference evidence="4" key="1">
    <citation type="submission" date="2021-03" db="EMBL/GenBank/DDBJ databases">
        <authorList>
            <person name="Wang G."/>
        </authorList>
    </citation>
    <scope>NUCLEOTIDE SEQUENCE</scope>
    <source>
        <strain evidence="4">KCTC 12899</strain>
    </source>
</reference>
<evidence type="ECO:0000259" key="3">
    <source>
        <dbReference type="Pfam" id="PF11611"/>
    </source>
</evidence>
<keyword evidence="5" id="KW-1185">Reference proteome</keyword>
<dbReference type="Pfam" id="PF11611">
    <property type="entry name" value="DUF4352"/>
    <property type="match status" value="1"/>
</dbReference>
<evidence type="ECO:0000313" key="5">
    <source>
        <dbReference type="Proteomes" id="UP000664417"/>
    </source>
</evidence>
<keyword evidence="2" id="KW-0472">Membrane</keyword>
<sequence>MQPAWKQDSKAANIQPRQVPQFEAAGAQLDGKNYQIALRRTLTQVTLLVLVVGLAGFALMFRGSLTGEKTGFAQFKTQDLKAERDAVRLMVVESKRTNELEGWIFNTKPRTDALTFLTVKVRVRNTARKNYNLDPFGFSVFTSDGDRVNASPKTRHMSGRLTPTVLSPNEEAEGFLVFEIPKRIRPNSIQINGGSGIVAKVNLF</sequence>
<evidence type="ECO:0000256" key="1">
    <source>
        <dbReference type="ARBA" id="ARBA00022729"/>
    </source>
</evidence>
<dbReference type="InterPro" id="IPR029051">
    <property type="entry name" value="DUF4352"/>
</dbReference>
<dbReference type="AlphaFoldDB" id="A0A8J7QEU9"/>
<organism evidence="4 5">
    <name type="scientific">Acanthopleuribacter pedis</name>
    <dbReference type="NCBI Taxonomy" id="442870"/>
    <lineage>
        <taxon>Bacteria</taxon>
        <taxon>Pseudomonadati</taxon>
        <taxon>Acidobacteriota</taxon>
        <taxon>Holophagae</taxon>
        <taxon>Acanthopleuribacterales</taxon>
        <taxon>Acanthopleuribacteraceae</taxon>
        <taxon>Acanthopleuribacter</taxon>
    </lineage>
</organism>
<evidence type="ECO:0000313" key="4">
    <source>
        <dbReference type="EMBL" id="MBO1322699.1"/>
    </source>
</evidence>
<keyword evidence="1" id="KW-0732">Signal</keyword>
<accession>A0A8J7QEU9</accession>
<evidence type="ECO:0000256" key="2">
    <source>
        <dbReference type="SAM" id="Phobius"/>
    </source>
</evidence>
<dbReference type="Proteomes" id="UP000664417">
    <property type="component" value="Unassembled WGS sequence"/>
</dbReference>
<comment type="caution">
    <text evidence="4">The sequence shown here is derived from an EMBL/GenBank/DDBJ whole genome shotgun (WGS) entry which is preliminary data.</text>
</comment>
<name>A0A8J7QEU9_9BACT</name>
<protein>
    <submittedName>
        <fullName evidence="4">DUF4352 domain-containing protein</fullName>
    </submittedName>
</protein>